<evidence type="ECO:0000313" key="4">
    <source>
        <dbReference type="Proteomes" id="UP001565471"/>
    </source>
</evidence>
<name>A0A4Q4K7C6_BRAEL</name>
<dbReference type="Proteomes" id="UP000673383">
    <property type="component" value="Unassembled WGS sequence"/>
</dbReference>
<dbReference type="GeneID" id="92957099"/>
<comment type="caution">
    <text evidence="1">The sequence shown here is derived from an EMBL/GenBank/DDBJ whole genome shotgun (WGS) entry which is preliminary data.</text>
</comment>
<protein>
    <submittedName>
        <fullName evidence="1">Uncharacterized protein</fullName>
    </submittedName>
</protein>
<reference evidence="2 4" key="2">
    <citation type="submission" date="2024-07" db="EMBL/GenBank/DDBJ databases">
        <title>Genomic Encyclopedia of Type Strains, Phase V (KMG-V): Genome sequencing to study the core and pangenomes of soil and plant-associated prokaryotes.</title>
        <authorList>
            <person name="Whitman W."/>
        </authorList>
    </citation>
    <scope>NUCLEOTIDE SEQUENCE [LARGE SCALE GENOMIC DNA]</scope>
    <source>
        <strain evidence="2 4">USDA 415</strain>
    </source>
</reference>
<evidence type="ECO:0000313" key="1">
    <source>
        <dbReference type="EMBL" id="MBP1290456.1"/>
    </source>
</evidence>
<proteinExistence type="predicted"/>
<dbReference type="EMBL" id="JBGBZA010000002">
    <property type="protein sequence ID" value="MEY9314556.1"/>
    <property type="molecule type" value="Genomic_DNA"/>
</dbReference>
<evidence type="ECO:0000313" key="3">
    <source>
        <dbReference type="Proteomes" id="UP000673383"/>
    </source>
</evidence>
<sequence>MAVPEDFSHGTQPAPDMMRSKLGRWGLLPDAAQWVKTYDIRGEGYTGVLGPRGPNDVQLIHLRSPAVGDTFDVSFAVPKDFSHRTQLAPDMMLSTLGKWDFLPVAEYPVMNYEIGGERYTAMLGPGGPNDVQLIHHPRPALLGEATRAVGRASPGIDVGPAPGFDAPAPFEWREDAPSALAPNRTQPKAYLEAAFFSSIGRYLAKQGARRRCIYHVVVAFGSDGTFSRADPRTIGIQDANALQDHGLADDQT</sequence>
<dbReference type="EMBL" id="JAFICZ010000001">
    <property type="protein sequence ID" value="MBP1290456.1"/>
    <property type="molecule type" value="Genomic_DNA"/>
</dbReference>
<accession>A0A4Q4K7C6</accession>
<dbReference type="Proteomes" id="UP001565471">
    <property type="component" value="Unassembled WGS sequence"/>
</dbReference>
<evidence type="ECO:0000313" key="2">
    <source>
        <dbReference type="EMBL" id="MEY9314556.1"/>
    </source>
</evidence>
<keyword evidence="4" id="KW-1185">Reference proteome</keyword>
<gene>
    <name evidence="2" type="ORF">ABIF29_001355</name>
    <name evidence="1" type="ORF">JOH49_000209</name>
</gene>
<dbReference type="AlphaFoldDB" id="A0A4Q4K7C6"/>
<organism evidence="1 3">
    <name type="scientific">Bradyrhizobium elkanii</name>
    <dbReference type="NCBI Taxonomy" id="29448"/>
    <lineage>
        <taxon>Bacteria</taxon>
        <taxon>Pseudomonadati</taxon>
        <taxon>Pseudomonadota</taxon>
        <taxon>Alphaproteobacteria</taxon>
        <taxon>Hyphomicrobiales</taxon>
        <taxon>Nitrobacteraceae</taxon>
        <taxon>Bradyrhizobium</taxon>
    </lineage>
</organism>
<reference evidence="1" key="1">
    <citation type="submission" date="2021-02" db="EMBL/GenBank/DDBJ databases">
        <title>Genomic Encyclopedia of Type Strains, Phase IV (KMG-V): Genome sequencing to study the core and pangenomes of soil and plant-associated prokaryotes.</title>
        <authorList>
            <person name="Whitman W."/>
        </authorList>
    </citation>
    <scope>NUCLEOTIDE SEQUENCE</scope>
    <source>
        <strain evidence="1">USDA 406</strain>
    </source>
</reference>
<dbReference type="RefSeq" id="WP_016844741.1">
    <property type="nucleotide sequence ID" value="NZ_BJNL01000062.1"/>
</dbReference>